<evidence type="ECO:0000256" key="1">
    <source>
        <dbReference type="SAM" id="MobiDB-lite"/>
    </source>
</evidence>
<gene>
    <name evidence="2" type="ORF">B9Z19DRAFT_1097566</name>
</gene>
<protein>
    <submittedName>
        <fullName evidence="2">Uncharacterized protein</fullName>
    </submittedName>
</protein>
<evidence type="ECO:0000313" key="2">
    <source>
        <dbReference type="EMBL" id="PUU72290.1"/>
    </source>
</evidence>
<proteinExistence type="predicted"/>
<comment type="caution">
    <text evidence="2">The sequence shown here is derived from an EMBL/GenBank/DDBJ whole genome shotgun (WGS) entry which is preliminary data.</text>
</comment>
<dbReference type="AlphaFoldDB" id="A0A2T6Z9W6"/>
<dbReference type="Proteomes" id="UP000244722">
    <property type="component" value="Unassembled WGS sequence"/>
</dbReference>
<keyword evidence="3" id="KW-1185">Reference proteome</keyword>
<sequence>MSRLPCTNPPFFSDFPHSPFAKSKIGLDYSHRPAPSSQPGPRPPRPRQRNPEHMLRLLPTYGAFIPELPPPARSKLRFQQLRQQTLLRRHLRLKLPLMALLKRSSRLLLSSQITISIYKSLQKGFCYVLLGQRLLVAAVEAVCIVKGKASLLRAGVEEAVEAVAGLF</sequence>
<dbReference type="OrthoDB" id="10576450at2759"/>
<organism evidence="2 3">
    <name type="scientific">Tuber borchii</name>
    <name type="common">White truffle</name>
    <dbReference type="NCBI Taxonomy" id="42251"/>
    <lineage>
        <taxon>Eukaryota</taxon>
        <taxon>Fungi</taxon>
        <taxon>Dikarya</taxon>
        <taxon>Ascomycota</taxon>
        <taxon>Pezizomycotina</taxon>
        <taxon>Pezizomycetes</taxon>
        <taxon>Pezizales</taxon>
        <taxon>Tuberaceae</taxon>
        <taxon>Tuber</taxon>
    </lineage>
</organism>
<feature type="region of interest" description="Disordered" evidence="1">
    <location>
        <begin position="23"/>
        <end position="50"/>
    </location>
</feature>
<dbReference type="EMBL" id="NESQ01000593">
    <property type="protein sequence ID" value="PUU72290.1"/>
    <property type="molecule type" value="Genomic_DNA"/>
</dbReference>
<evidence type="ECO:0000313" key="3">
    <source>
        <dbReference type="Proteomes" id="UP000244722"/>
    </source>
</evidence>
<accession>A0A2T6Z9W6</accession>
<reference evidence="2 3" key="1">
    <citation type="submission" date="2017-04" db="EMBL/GenBank/DDBJ databases">
        <title>Draft genome sequence of Tuber borchii Vittad., a whitish edible truffle.</title>
        <authorList>
            <consortium name="DOE Joint Genome Institute"/>
            <person name="Murat C."/>
            <person name="Kuo A."/>
            <person name="Barry K.W."/>
            <person name="Clum A."/>
            <person name="Dockter R.B."/>
            <person name="Fauchery L."/>
            <person name="Iotti M."/>
            <person name="Kohler A."/>
            <person name="Labutti K."/>
            <person name="Lindquist E.A."/>
            <person name="Lipzen A."/>
            <person name="Ohm R.A."/>
            <person name="Wang M."/>
            <person name="Grigoriev I.V."/>
            <person name="Zambonelli A."/>
            <person name="Martin F.M."/>
        </authorList>
    </citation>
    <scope>NUCLEOTIDE SEQUENCE [LARGE SCALE GENOMIC DNA]</scope>
    <source>
        <strain evidence="2 3">Tbo3840</strain>
    </source>
</reference>
<name>A0A2T6Z9W6_TUBBO</name>